<feature type="non-terminal residue" evidence="2">
    <location>
        <position position="142"/>
    </location>
</feature>
<feature type="transmembrane region" description="Helical" evidence="1">
    <location>
        <begin position="111"/>
        <end position="129"/>
    </location>
</feature>
<keyword evidence="1" id="KW-0472">Membrane</keyword>
<gene>
    <name evidence="2" type="ORF">EZS28_051586</name>
</gene>
<dbReference type="Proteomes" id="UP000324800">
    <property type="component" value="Unassembled WGS sequence"/>
</dbReference>
<evidence type="ECO:0000256" key="1">
    <source>
        <dbReference type="SAM" id="Phobius"/>
    </source>
</evidence>
<protein>
    <submittedName>
        <fullName evidence="2">Uncharacterized protein</fullName>
    </submittedName>
</protein>
<evidence type="ECO:0000313" key="3">
    <source>
        <dbReference type="Proteomes" id="UP000324800"/>
    </source>
</evidence>
<organism evidence="2 3">
    <name type="scientific">Streblomastix strix</name>
    <dbReference type="NCBI Taxonomy" id="222440"/>
    <lineage>
        <taxon>Eukaryota</taxon>
        <taxon>Metamonada</taxon>
        <taxon>Preaxostyla</taxon>
        <taxon>Oxymonadida</taxon>
        <taxon>Streblomastigidae</taxon>
        <taxon>Streblomastix</taxon>
    </lineage>
</organism>
<comment type="caution">
    <text evidence="2">The sequence shown here is derived from an EMBL/GenBank/DDBJ whole genome shotgun (WGS) entry which is preliminary data.</text>
</comment>
<reference evidence="2 3" key="1">
    <citation type="submission" date="2019-03" db="EMBL/GenBank/DDBJ databases">
        <title>Single cell metagenomics reveals metabolic interactions within the superorganism composed of flagellate Streblomastix strix and complex community of Bacteroidetes bacteria on its surface.</title>
        <authorList>
            <person name="Treitli S.C."/>
            <person name="Kolisko M."/>
            <person name="Husnik F."/>
            <person name="Keeling P."/>
            <person name="Hampl V."/>
        </authorList>
    </citation>
    <scope>NUCLEOTIDE SEQUENCE [LARGE SCALE GENOMIC DNA]</scope>
    <source>
        <strain evidence="2">ST1C</strain>
    </source>
</reference>
<proteinExistence type="predicted"/>
<keyword evidence="1" id="KW-0812">Transmembrane</keyword>
<keyword evidence="1" id="KW-1133">Transmembrane helix</keyword>
<name>A0A5J4T3J1_9EUKA</name>
<dbReference type="AlphaFoldDB" id="A0A5J4T3J1"/>
<accession>A0A5J4T3J1</accession>
<evidence type="ECO:0000313" key="2">
    <source>
        <dbReference type="EMBL" id="KAA6352887.1"/>
    </source>
</evidence>
<dbReference type="EMBL" id="SNRW01039133">
    <property type="protein sequence ID" value="KAA6352887.1"/>
    <property type="molecule type" value="Genomic_DNA"/>
</dbReference>
<sequence length="142" mass="16217">MNYITEEDIHHVLDRLAKIQDDFLDTDEKWDDNSIFMIEKAVSDIISYLLMSNEYSKKNCTGLYIVAQGRLFSKLCSDVENQSEMSICTGCTPCTGSIVKLLKMEDSFSKWTLICLNISFIICLAYLLYRNVLDNGTNDSVI</sequence>